<evidence type="ECO:0000256" key="1">
    <source>
        <dbReference type="ARBA" id="ARBA00004651"/>
    </source>
</evidence>
<dbReference type="Pfam" id="PF01266">
    <property type="entry name" value="DAO"/>
    <property type="match status" value="1"/>
</dbReference>
<evidence type="ECO:0000256" key="7">
    <source>
        <dbReference type="SAM" id="Phobius"/>
    </source>
</evidence>
<evidence type="ECO:0000256" key="2">
    <source>
        <dbReference type="ARBA" id="ARBA00022475"/>
    </source>
</evidence>
<organism evidence="10">
    <name type="scientific">Knufia peltigerae</name>
    <dbReference type="NCBI Taxonomy" id="1002370"/>
    <lineage>
        <taxon>Eukaryota</taxon>
        <taxon>Fungi</taxon>
        <taxon>Dikarya</taxon>
        <taxon>Ascomycota</taxon>
        <taxon>Pezizomycotina</taxon>
        <taxon>Eurotiomycetes</taxon>
        <taxon>Chaetothyriomycetidae</taxon>
        <taxon>Chaetothyriales</taxon>
        <taxon>Trichomeriaceae</taxon>
        <taxon>Knufia</taxon>
    </lineage>
</organism>
<dbReference type="InterPro" id="IPR006076">
    <property type="entry name" value="FAD-dep_OxRdtase"/>
</dbReference>
<dbReference type="PANTHER" id="PTHR13847">
    <property type="entry name" value="SARCOSINE DEHYDROGENASE-RELATED"/>
    <property type="match status" value="1"/>
</dbReference>
<dbReference type="Gene3D" id="3.30.9.10">
    <property type="entry name" value="D-Amino Acid Oxidase, subunit A, domain 2"/>
    <property type="match status" value="1"/>
</dbReference>
<feature type="domain" description="MASE1" evidence="9">
    <location>
        <begin position="707"/>
        <end position="975"/>
    </location>
</feature>
<comment type="subcellular location">
    <subcellularLocation>
        <location evidence="1">Cell membrane</location>
        <topology evidence="1">Multi-pass membrane protein</topology>
    </subcellularLocation>
</comment>
<feature type="region of interest" description="Disordered" evidence="6">
    <location>
        <begin position="209"/>
        <end position="247"/>
    </location>
</feature>
<keyword evidence="3 7" id="KW-0812">Transmembrane</keyword>
<keyword evidence="5 7" id="KW-0472">Membrane</keyword>
<evidence type="ECO:0000259" key="9">
    <source>
        <dbReference type="Pfam" id="PF05231"/>
    </source>
</evidence>
<accession>A0AA38XVT3</accession>
<evidence type="ECO:0008006" key="11">
    <source>
        <dbReference type="Google" id="ProtNLM"/>
    </source>
</evidence>
<dbReference type="AlphaFoldDB" id="A0AA38XVT3"/>
<dbReference type="EMBL" id="JAPDRN010000092">
    <property type="protein sequence ID" value="KAJ9624711.1"/>
    <property type="molecule type" value="Genomic_DNA"/>
</dbReference>
<sequence length="1223" mass="134393">MPLYAEHESMARTAGCFDQAIIGPGLDLQAFGQPRDALPVHRIDLYLIAGRPLCQPTTIGQGDRMGRPILHLHRRLRVFAMVGQARYCMHLRMQRAAERHIQFLESAADRQHRQIHCQRVVQQGERSGITRWVVRVALPATAALVVLRLDVADRTGQQQAIQALQPVAVNQGTHIFFPGHRETMMAEHGAVGDAWEISLAWHQGTRPASASASRCRHTTGGRLGPNYRREARPSSPAPTPLAASARPPVSAAFPPSWYASSLPEPPALPPLRGELHADVAILGAGYTGLTAALELALRGQRVVLLEAQRIGWGASGRNGGQALVGYGCEVDELERQLGREDARRLFDWSREAVQAMRARINRHGIECHWVEGHASVAIRARHERDLRANCEHLQRQYDYPMQWWERDTLRGQLDSPRYRAAMFDPLSAHLHPLAYARGLADAARAAGVVIHEQSPVTRIQRGAHAVLHTDHGSVRAPQLVVAGNALLQGLVPELERRIMPVGTYIGASAPLGAERARALIGNNMAVSDTAWALDYFRLSHDHRLLFGGRASYSALPPPGLHRVMQRRMHQVFPQLADIPLQQVWGGYVDITRNRAPHWGRLDGNVYFAQGFSGHGVAAAGLAGEIIAAAIAGQSERLDVFQRLRHSPFPGGRLLRMPLLVAAMSWYKLRDAPLRRLHNRTRVDTVGVVRLNWWNEGLQLKLRIRPAGLVLALLYAVACWASRQLSLDQFYLPAGVRVAAVLLFPPRWWPYLLLGEYAYFAQMRVPMIEKYGLAWIVLGSALLMPAVMLIVHLHRKMMLTTKNAWLISVAAASALVVTALNLMLAHLLWPTPPEMPVLASIARLVVGDFIGILTLAPLALLWTRRTSNARWTSGFAPPALGALTLMALIGLYAAQLPLDEVNAKTSMQLLMALPVVVLTCLYGWRGAAIGVPSLNLIIGLTTPSPYTGAFDPAAFATQQIMAVTGAALLVLGSRITHYYHRSRLGEVGEKDALKHARNSLVASELDLRERARHLRKLGDGIDTSLSEVVNWLNAQGHPTIANSLLHMASVHSRQFREQTSMVYPAALEHLGLYVALQAGGVRETWDLSHRVMRPRLLGDPCQLSVGLQLAAYRALTDAVSLLINSESGQICIRVRCGQAGGRRGILMTVALLDSYRSLSPSTVTATVERLAGRTIAYGGTVQCHRNRIRMAMMETGDSAALGMASFNAMDHVTAFGQGNSQTQT</sequence>
<reference evidence="10" key="1">
    <citation type="submission" date="2022-10" db="EMBL/GenBank/DDBJ databases">
        <title>Culturing micro-colonial fungi from biological soil crusts in the Mojave desert and describing Neophaeococcomyces mojavensis, and introducing the new genera and species Taxawa tesnikishii.</title>
        <authorList>
            <person name="Kurbessoian T."/>
            <person name="Stajich J.E."/>
        </authorList>
    </citation>
    <scope>NUCLEOTIDE SEQUENCE</scope>
    <source>
        <strain evidence="10">TK_35</strain>
    </source>
</reference>
<dbReference type="Pfam" id="PF05231">
    <property type="entry name" value="MASE1"/>
    <property type="match status" value="1"/>
</dbReference>
<dbReference type="PANTHER" id="PTHR13847:SF281">
    <property type="entry name" value="FAD DEPENDENT OXIDOREDUCTASE DOMAIN-CONTAINING PROTEIN"/>
    <property type="match status" value="1"/>
</dbReference>
<dbReference type="InterPro" id="IPR007895">
    <property type="entry name" value="MASE1"/>
</dbReference>
<evidence type="ECO:0000259" key="8">
    <source>
        <dbReference type="Pfam" id="PF01266"/>
    </source>
</evidence>
<feature type="transmembrane region" description="Helical" evidence="7">
    <location>
        <begin position="840"/>
        <end position="862"/>
    </location>
</feature>
<keyword evidence="4 7" id="KW-1133">Transmembrane helix</keyword>
<feature type="transmembrane region" description="Helical" evidence="7">
    <location>
        <begin position="874"/>
        <end position="893"/>
    </location>
</feature>
<dbReference type="InterPro" id="IPR036188">
    <property type="entry name" value="FAD/NAD-bd_sf"/>
</dbReference>
<comment type="caution">
    <text evidence="10">The sequence shown here is derived from an EMBL/GenBank/DDBJ whole genome shotgun (WGS) entry which is preliminary data.</text>
</comment>
<name>A0AA38XVT3_9EURO</name>
<proteinExistence type="predicted"/>
<gene>
    <name evidence="10" type="ORF">H2204_010753</name>
</gene>
<dbReference type="GO" id="GO:0005886">
    <property type="term" value="C:plasma membrane"/>
    <property type="evidence" value="ECO:0007669"/>
    <property type="project" value="UniProtKB-SubCell"/>
</dbReference>
<evidence type="ECO:0000256" key="3">
    <source>
        <dbReference type="ARBA" id="ARBA00022692"/>
    </source>
</evidence>
<feature type="transmembrane region" description="Helical" evidence="7">
    <location>
        <begin position="771"/>
        <end position="792"/>
    </location>
</feature>
<dbReference type="SUPFAM" id="SSF51905">
    <property type="entry name" value="FAD/NAD(P)-binding domain"/>
    <property type="match status" value="1"/>
</dbReference>
<evidence type="ECO:0000256" key="5">
    <source>
        <dbReference type="ARBA" id="ARBA00023136"/>
    </source>
</evidence>
<protein>
    <recommendedName>
        <fullName evidence="11">FAD dependent oxidoreductase domain-containing protein</fullName>
    </recommendedName>
</protein>
<feature type="domain" description="FAD dependent oxidoreductase" evidence="8">
    <location>
        <begin position="278"/>
        <end position="628"/>
    </location>
</feature>
<dbReference type="Gene3D" id="3.50.50.60">
    <property type="entry name" value="FAD/NAD(P)-binding domain"/>
    <property type="match status" value="1"/>
</dbReference>
<keyword evidence="2" id="KW-1003">Cell membrane</keyword>
<feature type="transmembrane region" description="Helical" evidence="7">
    <location>
        <begin position="905"/>
        <end position="923"/>
    </location>
</feature>
<evidence type="ECO:0000256" key="6">
    <source>
        <dbReference type="SAM" id="MobiDB-lite"/>
    </source>
</evidence>
<evidence type="ECO:0000313" key="10">
    <source>
        <dbReference type="EMBL" id="KAJ9624711.1"/>
    </source>
</evidence>
<feature type="transmembrane region" description="Helical" evidence="7">
    <location>
        <begin position="804"/>
        <end position="828"/>
    </location>
</feature>
<dbReference type="GO" id="GO:0005737">
    <property type="term" value="C:cytoplasm"/>
    <property type="evidence" value="ECO:0007669"/>
    <property type="project" value="TreeGrafter"/>
</dbReference>
<evidence type="ECO:0000256" key="4">
    <source>
        <dbReference type="ARBA" id="ARBA00022989"/>
    </source>
</evidence>